<dbReference type="AlphaFoldDB" id="A0A8S3Y6B1"/>
<name>A0A8S3Y6B1_PARAO</name>
<accession>A0A8S3Y6B1</accession>
<evidence type="ECO:0000313" key="3">
    <source>
        <dbReference type="Proteomes" id="UP000691718"/>
    </source>
</evidence>
<comment type="caution">
    <text evidence="2">The sequence shown here is derived from an EMBL/GenBank/DDBJ whole genome shotgun (WGS) entry which is preliminary data.</text>
</comment>
<dbReference type="EMBL" id="CAJQZP010001459">
    <property type="protein sequence ID" value="CAG5048171.1"/>
    <property type="molecule type" value="Genomic_DNA"/>
</dbReference>
<feature type="chain" id="PRO_5035800210" evidence="1">
    <location>
        <begin position="28"/>
        <end position="76"/>
    </location>
</feature>
<dbReference type="Proteomes" id="UP000691718">
    <property type="component" value="Unassembled WGS sequence"/>
</dbReference>
<gene>
    <name evidence="2" type="ORF">PAPOLLO_LOCUS24131</name>
</gene>
<sequence>MLETLVYMFLCTLTLLSLFEFIRHCKSKEDESPKKKLDIWKVPVKIVKHKLSKKVLEVTSTAPEAEDSNKPIENVV</sequence>
<keyword evidence="3" id="KW-1185">Reference proteome</keyword>
<evidence type="ECO:0000313" key="2">
    <source>
        <dbReference type="EMBL" id="CAG5048171.1"/>
    </source>
</evidence>
<organism evidence="2 3">
    <name type="scientific">Parnassius apollo</name>
    <name type="common">Apollo butterfly</name>
    <name type="synonym">Papilio apollo</name>
    <dbReference type="NCBI Taxonomy" id="110799"/>
    <lineage>
        <taxon>Eukaryota</taxon>
        <taxon>Metazoa</taxon>
        <taxon>Ecdysozoa</taxon>
        <taxon>Arthropoda</taxon>
        <taxon>Hexapoda</taxon>
        <taxon>Insecta</taxon>
        <taxon>Pterygota</taxon>
        <taxon>Neoptera</taxon>
        <taxon>Endopterygota</taxon>
        <taxon>Lepidoptera</taxon>
        <taxon>Glossata</taxon>
        <taxon>Ditrysia</taxon>
        <taxon>Papilionoidea</taxon>
        <taxon>Papilionidae</taxon>
        <taxon>Parnassiinae</taxon>
        <taxon>Parnassini</taxon>
        <taxon>Parnassius</taxon>
        <taxon>Parnassius</taxon>
    </lineage>
</organism>
<protein>
    <submittedName>
        <fullName evidence="2">(apollo) hypothetical protein</fullName>
    </submittedName>
</protein>
<keyword evidence="1" id="KW-0732">Signal</keyword>
<proteinExistence type="predicted"/>
<reference evidence="2" key="1">
    <citation type="submission" date="2021-04" db="EMBL/GenBank/DDBJ databases">
        <authorList>
            <person name="Tunstrom K."/>
        </authorList>
    </citation>
    <scope>NUCLEOTIDE SEQUENCE</scope>
</reference>
<evidence type="ECO:0000256" key="1">
    <source>
        <dbReference type="SAM" id="SignalP"/>
    </source>
</evidence>
<feature type="signal peptide" evidence="1">
    <location>
        <begin position="1"/>
        <end position="27"/>
    </location>
</feature>